<dbReference type="InterPro" id="IPR000531">
    <property type="entry name" value="Beta-barrel_TonB"/>
</dbReference>
<dbReference type="InterPro" id="IPR012910">
    <property type="entry name" value="Plug_dom"/>
</dbReference>
<evidence type="ECO:0000256" key="10">
    <source>
        <dbReference type="ARBA" id="ARBA00023170"/>
    </source>
</evidence>
<dbReference type="Gene3D" id="3.55.50.30">
    <property type="match status" value="1"/>
</dbReference>
<dbReference type="InterPro" id="IPR011662">
    <property type="entry name" value="Secretin/TonB_short_N"/>
</dbReference>
<keyword evidence="6 12" id="KW-0812">Transmembrane</keyword>
<dbReference type="Pfam" id="PF00593">
    <property type="entry name" value="TonB_dep_Rec_b-barrel"/>
    <property type="match status" value="1"/>
</dbReference>
<dbReference type="Pfam" id="PF07660">
    <property type="entry name" value="STN"/>
    <property type="match status" value="1"/>
</dbReference>
<dbReference type="PANTHER" id="PTHR32552:SF82">
    <property type="entry name" value="FCUA PROTEIN"/>
    <property type="match status" value="1"/>
</dbReference>
<evidence type="ECO:0000256" key="1">
    <source>
        <dbReference type="ARBA" id="ARBA00004571"/>
    </source>
</evidence>
<evidence type="ECO:0000256" key="11">
    <source>
        <dbReference type="ARBA" id="ARBA00023237"/>
    </source>
</evidence>
<dbReference type="CDD" id="cd01347">
    <property type="entry name" value="ligand_gated_channel"/>
    <property type="match status" value="1"/>
</dbReference>
<evidence type="ECO:0000256" key="13">
    <source>
        <dbReference type="RuleBase" id="RU003357"/>
    </source>
</evidence>
<keyword evidence="5" id="KW-0406">Ion transport</keyword>
<dbReference type="NCBIfam" id="TIGR01783">
    <property type="entry name" value="TonB-siderophor"/>
    <property type="match status" value="1"/>
</dbReference>
<dbReference type="InterPro" id="IPR036942">
    <property type="entry name" value="Beta-barrel_TonB_sf"/>
</dbReference>
<evidence type="ECO:0000256" key="9">
    <source>
        <dbReference type="ARBA" id="ARBA00023136"/>
    </source>
</evidence>
<keyword evidence="5" id="KW-0410">Iron transport</keyword>
<dbReference type="InterPro" id="IPR037066">
    <property type="entry name" value="Plug_dom_sf"/>
</dbReference>
<dbReference type="PANTHER" id="PTHR32552">
    <property type="entry name" value="FERRICHROME IRON RECEPTOR-RELATED"/>
    <property type="match status" value="1"/>
</dbReference>
<protein>
    <submittedName>
        <fullName evidence="16">TonB-dependent siderophore receptor</fullName>
    </submittedName>
</protein>
<feature type="chain" id="PRO_5045576424" evidence="14">
    <location>
        <begin position="34"/>
        <end position="792"/>
    </location>
</feature>
<dbReference type="Proteomes" id="UP001597106">
    <property type="component" value="Unassembled WGS sequence"/>
</dbReference>
<evidence type="ECO:0000256" key="7">
    <source>
        <dbReference type="ARBA" id="ARBA00023004"/>
    </source>
</evidence>
<keyword evidence="11 12" id="KW-0998">Cell outer membrane</keyword>
<comment type="subcellular location">
    <subcellularLocation>
        <location evidence="1 12">Cell outer membrane</location>
        <topology evidence="1 12">Multi-pass membrane protein</topology>
    </subcellularLocation>
</comment>
<evidence type="ECO:0000256" key="3">
    <source>
        <dbReference type="ARBA" id="ARBA00022448"/>
    </source>
</evidence>
<keyword evidence="3 12" id="KW-0813">Transport</keyword>
<proteinExistence type="inferred from homology"/>
<dbReference type="Pfam" id="PF07715">
    <property type="entry name" value="Plug"/>
    <property type="match status" value="1"/>
</dbReference>
<dbReference type="RefSeq" id="WP_379077424.1">
    <property type="nucleotide sequence ID" value="NZ_JBHTJW010000003.1"/>
</dbReference>
<dbReference type="InterPro" id="IPR039426">
    <property type="entry name" value="TonB-dep_rcpt-like"/>
</dbReference>
<evidence type="ECO:0000256" key="2">
    <source>
        <dbReference type="ARBA" id="ARBA00009810"/>
    </source>
</evidence>
<comment type="similarity">
    <text evidence="2 12 13">Belongs to the TonB-dependent receptor family.</text>
</comment>
<sequence>MSSPVLFRPQMRKLLVRAALLFPAMGLHPLAPAAWAQTTEATYVFDVAAGPLSTALTQVAAQTGMSLSANAALLADKKAAALKGRYTAQAALHQLLENTGLALQQTDETHFSVIPVITEKDAPQTLSEVQVQASKEGNGLLSRYEASTASQGALGDKSLLDTPFSVSVVKAEDILDRQASNVAEAFKLDAAVTASSNGVARESTMITVRGLALDLLNGYKIDGLNISPWNTDLPIEHFEQVELLKGLSGFMYGFAQPGGILNYRLKRAGDTPVTRVTAGLMTDSQYNLNLDVGRRFAEGRAGMRINYIHEAGDTYLDAPIKRDSASVALDFKPSDQLTVELDSLYQKRKVNGSMFALVVDQNAASPKPIDGARRLTQDFTYHETEMMTAGTALRWQFNDQWYLSTAARVSKLRRTNYDSYMTINDDAGNFSDAQVQWYSQHHNQSANLMLHGQFETGQIKHALVTGADLQTVHRSGAPDSFALLGTGNLYTGRSDETDPDASINRNLSTIFKTRNVGVFMSDTLQWTPEWSTIIGLRHSNYEKTQPNGPTYKKSKMTPTYALLWKPQASITAYASYVEALEEGNTAPIGTNNENQSFGPLESKQYEIGLKQQGSFWSAEAALFRMQRGLAYTNADNVYVQQSKGLVLSGLDLAGRVELGSQWALRSSLVWMQSENKSDDASVNGKDAANAPSWSAALYADYQVMDLPGLTLSAGARYVGQRYLEASNTHALDRYTLFDLGARYHTKLNAHQLTLRAGVQNLTNEKYWQAHGDWNFLTQGEPRIFKASAQLDF</sequence>
<keyword evidence="8 13" id="KW-0798">TonB box</keyword>
<gene>
    <name evidence="16" type="ORF">ACFQ1T_12895</name>
</gene>
<dbReference type="SUPFAM" id="SSF56935">
    <property type="entry name" value="Porins"/>
    <property type="match status" value="1"/>
</dbReference>
<dbReference type="InterPro" id="IPR010105">
    <property type="entry name" value="TonB_sidphr_rcpt"/>
</dbReference>
<evidence type="ECO:0000259" key="15">
    <source>
        <dbReference type="SMART" id="SM00965"/>
    </source>
</evidence>
<organism evidence="16 17">
    <name type="scientific">Methylophilus glucosoxydans</name>
    <dbReference type="NCBI Taxonomy" id="752553"/>
    <lineage>
        <taxon>Bacteria</taxon>
        <taxon>Pseudomonadati</taxon>
        <taxon>Pseudomonadota</taxon>
        <taxon>Betaproteobacteria</taxon>
        <taxon>Nitrosomonadales</taxon>
        <taxon>Methylophilaceae</taxon>
        <taxon>Methylophilus</taxon>
    </lineage>
</organism>
<keyword evidence="9 12" id="KW-0472">Membrane</keyword>
<reference evidence="17" key="1">
    <citation type="journal article" date="2019" name="Int. J. Syst. Evol. Microbiol.">
        <title>The Global Catalogue of Microorganisms (GCM) 10K type strain sequencing project: providing services to taxonomists for standard genome sequencing and annotation.</title>
        <authorList>
            <consortium name="The Broad Institute Genomics Platform"/>
            <consortium name="The Broad Institute Genome Sequencing Center for Infectious Disease"/>
            <person name="Wu L."/>
            <person name="Ma J."/>
        </authorList>
    </citation>
    <scope>NUCLEOTIDE SEQUENCE [LARGE SCALE GENOMIC DNA]</scope>
    <source>
        <strain evidence="17">CCUG 59685</strain>
    </source>
</reference>
<keyword evidence="17" id="KW-1185">Reference proteome</keyword>
<dbReference type="Gene3D" id="2.170.130.10">
    <property type="entry name" value="TonB-dependent receptor, plug domain"/>
    <property type="match status" value="1"/>
</dbReference>
<keyword evidence="10 16" id="KW-0675">Receptor</keyword>
<dbReference type="EMBL" id="JBHTJW010000003">
    <property type="protein sequence ID" value="MFD0930677.1"/>
    <property type="molecule type" value="Genomic_DNA"/>
</dbReference>
<keyword evidence="14" id="KW-0732">Signal</keyword>
<dbReference type="SMART" id="SM00965">
    <property type="entry name" value="STN"/>
    <property type="match status" value="1"/>
</dbReference>
<evidence type="ECO:0000256" key="5">
    <source>
        <dbReference type="ARBA" id="ARBA00022496"/>
    </source>
</evidence>
<evidence type="ECO:0000313" key="17">
    <source>
        <dbReference type="Proteomes" id="UP001597106"/>
    </source>
</evidence>
<evidence type="ECO:0000313" key="16">
    <source>
        <dbReference type="EMBL" id="MFD0930677.1"/>
    </source>
</evidence>
<keyword evidence="4 12" id="KW-1134">Transmembrane beta strand</keyword>
<evidence type="ECO:0000256" key="4">
    <source>
        <dbReference type="ARBA" id="ARBA00022452"/>
    </source>
</evidence>
<name>A0ABW3GJ91_9PROT</name>
<feature type="domain" description="Secretin/TonB short N-terminal" evidence="15">
    <location>
        <begin position="65"/>
        <end position="116"/>
    </location>
</feature>
<dbReference type="Gene3D" id="2.40.170.20">
    <property type="entry name" value="TonB-dependent receptor, beta-barrel domain"/>
    <property type="match status" value="1"/>
</dbReference>
<keyword evidence="7" id="KW-0408">Iron</keyword>
<evidence type="ECO:0000256" key="6">
    <source>
        <dbReference type="ARBA" id="ARBA00022692"/>
    </source>
</evidence>
<accession>A0ABW3GJ91</accession>
<comment type="caution">
    <text evidence="16">The sequence shown here is derived from an EMBL/GenBank/DDBJ whole genome shotgun (WGS) entry which is preliminary data.</text>
</comment>
<evidence type="ECO:0000256" key="8">
    <source>
        <dbReference type="ARBA" id="ARBA00023077"/>
    </source>
</evidence>
<dbReference type="PROSITE" id="PS52016">
    <property type="entry name" value="TONB_DEPENDENT_REC_3"/>
    <property type="match status" value="1"/>
</dbReference>
<feature type="signal peptide" evidence="14">
    <location>
        <begin position="1"/>
        <end position="33"/>
    </location>
</feature>
<evidence type="ECO:0000256" key="12">
    <source>
        <dbReference type="PROSITE-ProRule" id="PRU01360"/>
    </source>
</evidence>
<evidence type="ECO:0000256" key="14">
    <source>
        <dbReference type="SAM" id="SignalP"/>
    </source>
</evidence>